<dbReference type="PANTHER" id="PTHR38834">
    <property type="entry name" value="PERIPLASMIC SUBSTRATE BINDING PROTEIN FAMILY 3"/>
    <property type="match status" value="1"/>
</dbReference>
<feature type="domain" description="Solute-binding protein family 3/N-terminal" evidence="2">
    <location>
        <begin position="31"/>
        <end position="249"/>
    </location>
</feature>
<dbReference type="RefSeq" id="WP_229156635.1">
    <property type="nucleotide sequence ID" value="NZ_JAJEWP010000001.1"/>
</dbReference>
<keyword evidence="4" id="KW-1185">Reference proteome</keyword>
<sequence length="273" mass="30580">MSLRVFRGVVLCWALQQSVSAMATPALTIYTEHFPPYNFANHAGVIGINVDIVRLACQGAKITCTFEMLPWNRAYRNALDTPHAGLVSVSRTPQREGVFVWVGPLAYSQTYLYRLVARSDLAGMNRERLLNYSIGLPRNDVYEAIFTEWGFVAGRNLMLFSRKQESLHLFLRGKLDFIVGSELTLPYALAEAGLTTQSVVAAMAVNDPKLQGNFLALNPQVPVEWVDGLRLSLERLRKNGQLKSIVEHYQVCVTQPESTCRPDYSSLNINVVQ</sequence>
<dbReference type="EMBL" id="JAJEWP010000001">
    <property type="protein sequence ID" value="MCC2614714.1"/>
    <property type="molecule type" value="Genomic_DNA"/>
</dbReference>
<keyword evidence="1" id="KW-0732">Signal</keyword>
<evidence type="ECO:0000313" key="3">
    <source>
        <dbReference type="EMBL" id="MCC2614714.1"/>
    </source>
</evidence>
<protein>
    <submittedName>
        <fullName evidence="3">Transporter substrate-binding domain-containing protein</fullName>
    </submittedName>
</protein>
<evidence type="ECO:0000256" key="1">
    <source>
        <dbReference type="SAM" id="SignalP"/>
    </source>
</evidence>
<evidence type="ECO:0000259" key="2">
    <source>
        <dbReference type="Pfam" id="PF00497"/>
    </source>
</evidence>
<evidence type="ECO:0000313" key="4">
    <source>
        <dbReference type="Proteomes" id="UP001520878"/>
    </source>
</evidence>
<reference evidence="3 4" key="1">
    <citation type="submission" date="2021-10" db="EMBL/GenBank/DDBJ databases">
        <title>Draft genome of Aestuariibacter halophilus JC2043.</title>
        <authorList>
            <person name="Emsley S.A."/>
            <person name="Pfannmuller K.M."/>
            <person name="Ushijima B."/>
            <person name="Saw J.H."/>
            <person name="Videau P."/>
        </authorList>
    </citation>
    <scope>NUCLEOTIDE SEQUENCE [LARGE SCALE GENOMIC DNA]</scope>
    <source>
        <strain evidence="3 4">JC2043</strain>
    </source>
</reference>
<dbReference type="PANTHER" id="PTHR38834:SF3">
    <property type="entry name" value="SOLUTE-BINDING PROTEIN FAMILY 3_N-TERMINAL DOMAIN-CONTAINING PROTEIN"/>
    <property type="match status" value="1"/>
</dbReference>
<dbReference type="Gene3D" id="3.40.190.10">
    <property type="entry name" value="Periplasmic binding protein-like II"/>
    <property type="match status" value="2"/>
</dbReference>
<gene>
    <name evidence="3" type="ORF">LJ739_00480</name>
</gene>
<feature type="chain" id="PRO_5047370330" evidence="1">
    <location>
        <begin position="24"/>
        <end position="273"/>
    </location>
</feature>
<comment type="caution">
    <text evidence="3">The sequence shown here is derived from an EMBL/GenBank/DDBJ whole genome shotgun (WGS) entry which is preliminary data.</text>
</comment>
<dbReference type="InterPro" id="IPR001638">
    <property type="entry name" value="Solute-binding_3/MltF_N"/>
</dbReference>
<name>A0ABS8G2A4_9ALTE</name>
<organism evidence="3 4">
    <name type="scientific">Fluctibacter halophilus</name>
    <dbReference type="NCBI Taxonomy" id="226011"/>
    <lineage>
        <taxon>Bacteria</taxon>
        <taxon>Pseudomonadati</taxon>
        <taxon>Pseudomonadota</taxon>
        <taxon>Gammaproteobacteria</taxon>
        <taxon>Alteromonadales</taxon>
        <taxon>Alteromonadaceae</taxon>
        <taxon>Fluctibacter</taxon>
    </lineage>
</organism>
<dbReference type="Pfam" id="PF00497">
    <property type="entry name" value="SBP_bac_3"/>
    <property type="match status" value="1"/>
</dbReference>
<dbReference type="Proteomes" id="UP001520878">
    <property type="component" value="Unassembled WGS sequence"/>
</dbReference>
<dbReference type="SUPFAM" id="SSF53850">
    <property type="entry name" value="Periplasmic binding protein-like II"/>
    <property type="match status" value="1"/>
</dbReference>
<feature type="signal peptide" evidence="1">
    <location>
        <begin position="1"/>
        <end position="23"/>
    </location>
</feature>
<accession>A0ABS8G2A4</accession>
<proteinExistence type="predicted"/>